<dbReference type="RefSeq" id="WP_151576342.1">
    <property type="nucleotide sequence ID" value="NZ_WBWX01000001.1"/>
</dbReference>
<organism evidence="2 3">
    <name type="scientific">Brucella anthropi</name>
    <name type="common">Ochrobactrum anthropi</name>
    <dbReference type="NCBI Taxonomy" id="529"/>
    <lineage>
        <taxon>Bacteria</taxon>
        <taxon>Pseudomonadati</taxon>
        <taxon>Pseudomonadota</taxon>
        <taxon>Alphaproteobacteria</taxon>
        <taxon>Hyphomicrobiales</taxon>
        <taxon>Brucellaceae</taxon>
        <taxon>Brucella/Ochrobactrum group</taxon>
        <taxon>Brucella</taxon>
    </lineage>
</organism>
<dbReference type="AlphaFoldDB" id="A0A6I0DZY3"/>
<proteinExistence type="predicted"/>
<dbReference type="InterPro" id="IPR053802">
    <property type="entry name" value="DUF6950"/>
</dbReference>
<evidence type="ECO:0000313" key="2">
    <source>
        <dbReference type="EMBL" id="KAB2803305.1"/>
    </source>
</evidence>
<dbReference type="EMBL" id="WBWX01000001">
    <property type="protein sequence ID" value="KAB2803305.1"/>
    <property type="molecule type" value="Genomic_DNA"/>
</dbReference>
<accession>A0A6I0DZY3</accession>
<dbReference type="Proteomes" id="UP000441102">
    <property type="component" value="Unassembled WGS sequence"/>
</dbReference>
<dbReference type="Pfam" id="PF22262">
    <property type="entry name" value="DUF6950"/>
    <property type="match status" value="1"/>
</dbReference>
<comment type="caution">
    <text evidence="2">The sequence shown here is derived from an EMBL/GenBank/DDBJ whole genome shotgun (WGS) entry which is preliminary data.</text>
</comment>
<sequence length="141" mass="15160">MTITLERRRDWRTRLNAYLVEIKTAGIVWGAHDCAVGLAARAVEEMTGVDLATRWRGRYDSASSALRMMREDGFDDLEQLGRSLLPAVPACMGQIGDIALVPDETGIGALGVVIGDRIMVLNGTGIGTVDLLSASVVFRVG</sequence>
<evidence type="ECO:0000313" key="3">
    <source>
        <dbReference type="Proteomes" id="UP000441102"/>
    </source>
</evidence>
<protein>
    <recommendedName>
        <fullName evidence="1">DUF6950 domain-containing protein</fullName>
    </recommendedName>
</protein>
<reference evidence="2 3" key="1">
    <citation type="submission" date="2019-09" db="EMBL/GenBank/DDBJ databases">
        <title>Taxonomic organization of the family Brucellaceae based on a phylogenomic approach.</title>
        <authorList>
            <person name="Leclercq S."/>
            <person name="Cloeckaert A."/>
            <person name="Zygmunt M.S."/>
        </authorList>
    </citation>
    <scope>NUCLEOTIDE SEQUENCE [LARGE SCALE GENOMIC DNA]</scope>
    <source>
        <strain evidence="2 3">CCUG 34461</strain>
    </source>
</reference>
<feature type="domain" description="DUF6950" evidence="1">
    <location>
        <begin position="7"/>
        <end position="140"/>
    </location>
</feature>
<name>A0A6I0DZY3_BRUAN</name>
<gene>
    <name evidence="2" type="ORF">F9L06_03870</name>
</gene>
<evidence type="ECO:0000259" key="1">
    <source>
        <dbReference type="Pfam" id="PF22262"/>
    </source>
</evidence>